<evidence type="ECO:0000313" key="1">
    <source>
        <dbReference type="EMBL" id="MCT2589197.1"/>
    </source>
</evidence>
<accession>A0ABT2JMU0</accession>
<proteinExistence type="predicted"/>
<protein>
    <submittedName>
        <fullName evidence="1">Uncharacterized protein</fullName>
    </submittedName>
</protein>
<organism evidence="1 2">
    <name type="scientific">Streptomyces gossypii</name>
    <dbReference type="NCBI Taxonomy" id="2883101"/>
    <lineage>
        <taxon>Bacteria</taxon>
        <taxon>Bacillati</taxon>
        <taxon>Actinomycetota</taxon>
        <taxon>Actinomycetes</taxon>
        <taxon>Kitasatosporales</taxon>
        <taxon>Streptomycetaceae</taxon>
        <taxon>Streptomyces</taxon>
    </lineage>
</organism>
<gene>
    <name evidence="1" type="ORF">LHJ74_04490</name>
</gene>
<dbReference type="RefSeq" id="WP_260216188.1">
    <property type="nucleotide sequence ID" value="NZ_JAJAGO010000002.1"/>
</dbReference>
<comment type="caution">
    <text evidence="1">The sequence shown here is derived from an EMBL/GenBank/DDBJ whole genome shotgun (WGS) entry which is preliminary data.</text>
</comment>
<name>A0ABT2JMU0_9ACTN</name>
<dbReference type="EMBL" id="JAJAGO010000002">
    <property type="protein sequence ID" value="MCT2589197.1"/>
    <property type="molecule type" value="Genomic_DNA"/>
</dbReference>
<dbReference type="Proteomes" id="UP001156389">
    <property type="component" value="Unassembled WGS sequence"/>
</dbReference>
<keyword evidence="2" id="KW-1185">Reference proteome</keyword>
<sequence length="104" mass="11431">MTMKAFIGQHEIVTDDDALELMLGTPLDLWLGPAEETGEERAARLDAARDILTEDPELTERVRRAVLLALANLSAELLHATWFNQYTAHRAGRIHAGAPAQEAA</sequence>
<evidence type="ECO:0000313" key="2">
    <source>
        <dbReference type="Proteomes" id="UP001156389"/>
    </source>
</evidence>
<reference evidence="1 2" key="1">
    <citation type="submission" date="2021-10" db="EMBL/GenBank/DDBJ databases">
        <title>Streptomyces gossypii sp. nov., isolated from soil collected from cotton field.</title>
        <authorList>
            <person name="Ge X."/>
            <person name="Chen X."/>
            <person name="Liu W."/>
        </authorList>
    </citation>
    <scope>NUCLEOTIDE SEQUENCE [LARGE SCALE GENOMIC DNA]</scope>
    <source>
        <strain evidence="1 2">N2-109</strain>
    </source>
</reference>